<dbReference type="SUPFAM" id="SSF54001">
    <property type="entry name" value="Cysteine proteinases"/>
    <property type="match status" value="1"/>
</dbReference>
<dbReference type="InterPro" id="IPR038765">
    <property type="entry name" value="Papain-like_cys_pep_sf"/>
</dbReference>
<dbReference type="PROSITE" id="PS50203">
    <property type="entry name" value="CALPAIN_CAT"/>
    <property type="match status" value="1"/>
</dbReference>
<protein>
    <recommendedName>
        <fullName evidence="3">Calpain catalytic domain-containing protein</fullName>
    </recommendedName>
</protein>
<dbReference type="GO" id="GO:0004198">
    <property type="term" value="F:calcium-dependent cysteine-type endopeptidase activity"/>
    <property type="evidence" value="ECO:0007669"/>
    <property type="project" value="InterPro"/>
</dbReference>
<feature type="region of interest" description="Disordered" evidence="2">
    <location>
        <begin position="1"/>
        <end position="22"/>
    </location>
</feature>
<dbReference type="Proteomes" id="UP000541610">
    <property type="component" value="Unassembled WGS sequence"/>
</dbReference>
<evidence type="ECO:0000259" key="3">
    <source>
        <dbReference type="PROSITE" id="PS50203"/>
    </source>
</evidence>
<feature type="region of interest" description="Disordered" evidence="2">
    <location>
        <begin position="475"/>
        <end position="512"/>
    </location>
</feature>
<dbReference type="OrthoDB" id="425467at2759"/>
<feature type="region of interest" description="Disordered" evidence="2">
    <location>
        <begin position="411"/>
        <end position="436"/>
    </location>
</feature>
<proteinExistence type="predicted"/>
<evidence type="ECO:0000313" key="5">
    <source>
        <dbReference type="Proteomes" id="UP000541610"/>
    </source>
</evidence>
<gene>
    <name evidence="4" type="ORF">FOZ60_001877</name>
</gene>
<comment type="caution">
    <text evidence="1">Lacks conserved residue(s) required for the propagation of feature annotation.</text>
</comment>
<dbReference type="Pfam" id="PF00648">
    <property type="entry name" value="Peptidase_C2"/>
    <property type="match status" value="1"/>
</dbReference>
<dbReference type="InterPro" id="IPR053033">
    <property type="entry name" value="Androglobin-like"/>
</dbReference>
<accession>A0A7J6PKW1</accession>
<dbReference type="InterPro" id="IPR001300">
    <property type="entry name" value="Peptidase_C2_calpain_cat"/>
</dbReference>
<feature type="domain" description="Calpain catalytic" evidence="3">
    <location>
        <begin position="206"/>
        <end position="346"/>
    </location>
</feature>
<sequence>MGPPPPKKQAEAPPPPIKGVSTYKLRDPVQHEGNSHQRLDDQQHQETIAESIDDNSCGIPQQLEEFDRDRVQAMDWRSEIKFTDRLSLDKEKGLPQDMRDTFCGWRRITADRTLMDDLEEDTLLNTISGVPDDAGEWPPFTDVTVGEQLLSHHNPTNDDDEDADDGSERKMIVTDQEQGVLSRMQYYTRKALLEDIAALQSSTSIWLASNISLIARHQQFIQEGCFLWELIHPQINLDEMERDGEGDGEGDDGMVESSDVMFGYPIWNPNGRYIVKLFYDGKWRMIQVDDLMPVSAEGGASRLLLPRASDGALWPAILCKALLKLASLSGYIDRITEFDAVSALTGWHRRALLNPSPHAITQELSSRHSLFLSIDNIPLHLTRRGAGQRSILPEVGDIIHRLESIIVHHHHDDIDEEGEKEEKASSSLSGGDERRRRRQCHLLQLSKLESNMRPAGSVSGPLSRACRILVDNEEDSELAAEEEEESLSGDDEVTASHDDSSSYSSYSSRYSLSGASSSNIIIDRQQQQQEEEENAAVSLRIDARHLSILRDLGPDRARTKDMIDKSRELSEEDACWIDITALKDRSYSIWSSHVITRDTIKLRRTQEDTPQYIEIQMEIDVPAGGDALTSPPTDGVWFIAQLLHTPPSAAAAMEGGTHDHSNNIITPLTGILDGYT</sequence>
<dbReference type="AlphaFoldDB" id="A0A7J6PKW1"/>
<reference evidence="4 5" key="1">
    <citation type="submission" date="2020-04" db="EMBL/GenBank/DDBJ databases">
        <title>Perkinsus olseni comparative genomics.</title>
        <authorList>
            <person name="Bogema D.R."/>
        </authorList>
    </citation>
    <scope>NUCLEOTIDE SEQUENCE [LARGE SCALE GENOMIC DNA]</scope>
    <source>
        <strain evidence="4">00978-12</strain>
    </source>
</reference>
<dbReference type="GO" id="GO:0006508">
    <property type="term" value="P:proteolysis"/>
    <property type="evidence" value="ECO:0007669"/>
    <property type="project" value="InterPro"/>
</dbReference>
<name>A0A7J6PKW1_PEROL</name>
<evidence type="ECO:0000313" key="4">
    <source>
        <dbReference type="EMBL" id="KAF4696200.1"/>
    </source>
</evidence>
<feature type="compositionally biased region" description="Acidic residues" evidence="2">
    <location>
        <begin position="475"/>
        <end position="493"/>
    </location>
</feature>
<organism evidence="4 5">
    <name type="scientific">Perkinsus olseni</name>
    <name type="common">Perkinsus atlanticus</name>
    <dbReference type="NCBI Taxonomy" id="32597"/>
    <lineage>
        <taxon>Eukaryota</taxon>
        <taxon>Sar</taxon>
        <taxon>Alveolata</taxon>
        <taxon>Perkinsozoa</taxon>
        <taxon>Perkinsea</taxon>
        <taxon>Perkinsida</taxon>
        <taxon>Perkinsidae</taxon>
        <taxon>Perkinsus</taxon>
    </lineage>
</organism>
<dbReference type="PANTHER" id="PTHR46298">
    <property type="entry name" value="ANDROGLOBIN"/>
    <property type="match status" value="1"/>
</dbReference>
<evidence type="ECO:0000256" key="2">
    <source>
        <dbReference type="SAM" id="MobiDB-lite"/>
    </source>
</evidence>
<feature type="compositionally biased region" description="Low complexity" evidence="2">
    <location>
        <begin position="501"/>
        <end position="512"/>
    </location>
</feature>
<dbReference type="PANTHER" id="PTHR46298:SF1">
    <property type="entry name" value="ANDROGLOBIN"/>
    <property type="match status" value="1"/>
</dbReference>
<feature type="compositionally biased region" description="Pro residues" evidence="2">
    <location>
        <begin position="1"/>
        <end position="17"/>
    </location>
</feature>
<evidence type="ECO:0000256" key="1">
    <source>
        <dbReference type="PROSITE-ProRule" id="PRU00239"/>
    </source>
</evidence>
<dbReference type="EMBL" id="JABANP010000013">
    <property type="protein sequence ID" value="KAF4696200.1"/>
    <property type="molecule type" value="Genomic_DNA"/>
</dbReference>
<comment type="caution">
    <text evidence="4">The sequence shown here is derived from an EMBL/GenBank/DDBJ whole genome shotgun (WGS) entry which is preliminary data.</text>
</comment>